<sequence length="100" mass="11760">MERPVDKLTITPHQSFRNPCGPWNHPTFRGRLIQLSLSRNYWRCVTNFWSLSQPIDPRQESSIHFKFYSPSGNILEFRKHRIEFGATGMRCLHAGQEQST</sequence>
<evidence type="ECO:0000313" key="2">
    <source>
        <dbReference type="Proteomes" id="UP001642540"/>
    </source>
</evidence>
<gene>
    <name evidence="1" type="ORF">ODALV1_LOCUS5204</name>
</gene>
<evidence type="ECO:0000313" key="1">
    <source>
        <dbReference type="EMBL" id="CAL8082432.1"/>
    </source>
</evidence>
<name>A0ABP1PYB4_9HEXA</name>
<proteinExistence type="predicted"/>
<protein>
    <submittedName>
        <fullName evidence="1">Uncharacterized protein</fullName>
    </submittedName>
</protein>
<dbReference type="EMBL" id="CAXLJM020000015">
    <property type="protein sequence ID" value="CAL8082432.1"/>
    <property type="molecule type" value="Genomic_DNA"/>
</dbReference>
<keyword evidence="2" id="KW-1185">Reference proteome</keyword>
<accession>A0ABP1PYB4</accession>
<dbReference type="Proteomes" id="UP001642540">
    <property type="component" value="Unassembled WGS sequence"/>
</dbReference>
<comment type="caution">
    <text evidence="1">The sequence shown here is derived from an EMBL/GenBank/DDBJ whole genome shotgun (WGS) entry which is preliminary data.</text>
</comment>
<organism evidence="1 2">
    <name type="scientific">Orchesella dallaii</name>
    <dbReference type="NCBI Taxonomy" id="48710"/>
    <lineage>
        <taxon>Eukaryota</taxon>
        <taxon>Metazoa</taxon>
        <taxon>Ecdysozoa</taxon>
        <taxon>Arthropoda</taxon>
        <taxon>Hexapoda</taxon>
        <taxon>Collembola</taxon>
        <taxon>Entomobryomorpha</taxon>
        <taxon>Entomobryoidea</taxon>
        <taxon>Orchesellidae</taxon>
        <taxon>Orchesellinae</taxon>
        <taxon>Orchesella</taxon>
    </lineage>
</organism>
<reference evidence="1 2" key="1">
    <citation type="submission" date="2024-08" db="EMBL/GenBank/DDBJ databases">
        <authorList>
            <person name="Cucini C."/>
            <person name="Frati F."/>
        </authorList>
    </citation>
    <scope>NUCLEOTIDE SEQUENCE [LARGE SCALE GENOMIC DNA]</scope>
</reference>